<dbReference type="AlphaFoldDB" id="A0A523QJI9"/>
<dbReference type="GO" id="GO:0071793">
    <property type="term" value="P:bacillithiol biosynthetic process"/>
    <property type="evidence" value="ECO:0007669"/>
    <property type="project" value="InterPro"/>
</dbReference>
<dbReference type="InterPro" id="IPR028098">
    <property type="entry name" value="Glyco_trans_4-like_N"/>
</dbReference>
<evidence type="ECO:0000259" key="2">
    <source>
        <dbReference type="Pfam" id="PF13579"/>
    </source>
</evidence>
<dbReference type="InterPro" id="IPR050194">
    <property type="entry name" value="Glycosyltransferase_grp1"/>
</dbReference>
<dbReference type="InterPro" id="IPR023881">
    <property type="entry name" value="Thiol_BshA"/>
</dbReference>
<dbReference type="Proteomes" id="UP000320781">
    <property type="component" value="Unassembled WGS sequence"/>
</dbReference>
<evidence type="ECO:0000313" key="3">
    <source>
        <dbReference type="EMBL" id="TES85814.1"/>
    </source>
</evidence>
<feature type="domain" description="Glycosyl transferase family 1" evidence="1">
    <location>
        <begin position="175"/>
        <end position="340"/>
    </location>
</feature>
<evidence type="ECO:0000313" key="4">
    <source>
        <dbReference type="Proteomes" id="UP000320781"/>
    </source>
</evidence>
<dbReference type="GO" id="GO:0016757">
    <property type="term" value="F:glycosyltransferase activity"/>
    <property type="evidence" value="ECO:0007669"/>
    <property type="project" value="InterPro"/>
</dbReference>
<dbReference type="EMBL" id="SOKU01000168">
    <property type="protein sequence ID" value="TES85814.1"/>
    <property type="molecule type" value="Genomic_DNA"/>
</dbReference>
<gene>
    <name evidence="3" type="primary">bshA</name>
    <name evidence="3" type="ORF">E3J95_03585</name>
</gene>
<sequence length="364" mass="41205">MKIGIVCYPTYGGSGVVASELAVQLARKHEIHLISYAAPVRLNMEEHGVIFHKVNVRSYPLFDYTPYTLALASKIIDLTRRKGLELVHAHYAVPHTSSAYLAKRALGNDVKIVTTLHGTDVHLVGLDPSYSPIVEFNMQHSDGLTAVSEFLKRKALEEFRVDREIEVIYNFVDPEKYKREARDEKKEKLVCHISNFRAVKRVMDVVRVFARLVKRLPCRLYLVGEGPERSSVQELVSQLGLKDKVEFLGNMQDTSRILGKSDLFLLPSEQESFGLTALEAMSCEVPVVATRVGGLPEVIRDGIDGFLAEVGDLEAMTRYSVQILRDHALRRRLGSEARRRALERFTPQRIVPQYESLYQRVLGK</sequence>
<comment type="caution">
    <text evidence="3">The sequence shown here is derived from an EMBL/GenBank/DDBJ whole genome shotgun (WGS) entry which is preliminary data.</text>
</comment>
<reference evidence="3 4" key="1">
    <citation type="submission" date="2019-03" db="EMBL/GenBank/DDBJ databases">
        <title>Metabolic potential of uncultured bacteria and archaea associated with petroleum seepage in deep-sea sediments.</title>
        <authorList>
            <person name="Dong X."/>
            <person name="Hubert C."/>
        </authorList>
    </citation>
    <scope>NUCLEOTIDE SEQUENCE [LARGE SCALE GENOMIC DNA]</scope>
    <source>
        <strain evidence="3">E44_bin92</strain>
    </source>
</reference>
<proteinExistence type="predicted"/>
<dbReference type="NCBIfam" id="TIGR03999">
    <property type="entry name" value="thiol_BshA"/>
    <property type="match status" value="1"/>
</dbReference>
<dbReference type="Gene3D" id="3.40.50.2000">
    <property type="entry name" value="Glycogen Phosphorylase B"/>
    <property type="match status" value="2"/>
</dbReference>
<organism evidence="3 4">
    <name type="scientific">Aerophobetes bacterium</name>
    <dbReference type="NCBI Taxonomy" id="2030807"/>
    <lineage>
        <taxon>Bacteria</taxon>
        <taxon>Candidatus Aerophobota</taxon>
    </lineage>
</organism>
<dbReference type="PANTHER" id="PTHR45947:SF3">
    <property type="entry name" value="SULFOQUINOVOSYL TRANSFERASE SQD2"/>
    <property type="match status" value="1"/>
</dbReference>
<dbReference type="PANTHER" id="PTHR45947">
    <property type="entry name" value="SULFOQUINOVOSYL TRANSFERASE SQD2"/>
    <property type="match status" value="1"/>
</dbReference>
<dbReference type="SUPFAM" id="SSF53756">
    <property type="entry name" value="UDP-Glycosyltransferase/glycogen phosphorylase"/>
    <property type="match status" value="1"/>
</dbReference>
<dbReference type="Pfam" id="PF00534">
    <property type="entry name" value="Glycos_transf_1"/>
    <property type="match status" value="1"/>
</dbReference>
<dbReference type="Pfam" id="PF13579">
    <property type="entry name" value="Glyco_trans_4_4"/>
    <property type="match status" value="1"/>
</dbReference>
<evidence type="ECO:0000259" key="1">
    <source>
        <dbReference type="Pfam" id="PF00534"/>
    </source>
</evidence>
<name>A0A523QJI9_UNCAE</name>
<feature type="domain" description="Glycosyltransferase subfamily 4-like N-terminal" evidence="2">
    <location>
        <begin position="12"/>
        <end position="170"/>
    </location>
</feature>
<protein>
    <submittedName>
        <fullName evidence="3">N-acetyl-alpha-D-glucosaminyl L-malate synthase BshA</fullName>
    </submittedName>
</protein>
<accession>A0A523QJI9</accession>
<dbReference type="InterPro" id="IPR001296">
    <property type="entry name" value="Glyco_trans_1"/>
</dbReference>